<dbReference type="AlphaFoldDB" id="A0ABD0KE97"/>
<name>A0ABD0KE97_9CAEN</name>
<accession>A0ABD0KE97</accession>
<dbReference type="EMBL" id="JACVVK020000196">
    <property type="protein sequence ID" value="KAK7485327.1"/>
    <property type="molecule type" value="Genomic_DNA"/>
</dbReference>
<keyword evidence="2" id="KW-1185">Reference proteome</keyword>
<organism evidence="1 2">
    <name type="scientific">Batillaria attramentaria</name>
    <dbReference type="NCBI Taxonomy" id="370345"/>
    <lineage>
        <taxon>Eukaryota</taxon>
        <taxon>Metazoa</taxon>
        <taxon>Spiralia</taxon>
        <taxon>Lophotrochozoa</taxon>
        <taxon>Mollusca</taxon>
        <taxon>Gastropoda</taxon>
        <taxon>Caenogastropoda</taxon>
        <taxon>Sorbeoconcha</taxon>
        <taxon>Cerithioidea</taxon>
        <taxon>Batillariidae</taxon>
        <taxon>Batillaria</taxon>
    </lineage>
</organism>
<sequence>MDFRSAGEARSTSSTRFCTVVKFVVSGFISSSPSAQFDVSAVQLQSLCLPVWNQLRNSGIAAFICSFY</sequence>
<reference evidence="1 2" key="1">
    <citation type="journal article" date="2023" name="Sci. Data">
        <title>Genome assembly of the Korean intertidal mud-creeper Batillaria attramentaria.</title>
        <authorList>
            <person name="Patra A.K."/>
            <person name="Ho P.T."/>
            <person name="Jun S."/>
            <person name="Lee S.J."/>
            <person name="Kim Y."/>
            <person name="Won Y.J."/>
        </authorList>
    </citation>
    <scope>NUCLEOTIDE SEQUENCE [LARGE SCALE GENOMIC DNA]</scope>
    <source>
        <strain evidence="1">Wonlab-2016</strain>
    </source>
</reference>
<evidence type="ECO:0000313" key="1">
    <source>
        <dbReference type="EMBL" id="KAK7485327.1"/>
    </source>
</evidence>
<gene>
    <name evidence="1" type="ORF">BaRGS_00023426</name>
</gene>
<comment type="caution">
    <text evidence="1">The sequence shown here is derived from an EMBL/GenBank/DDBJ whole genome shotgun (WGS) entry which is preliminary data.</text>
</comment>
<dbReference type="Proteomes" id="UP001519460">
    <property type="component" value="Unassembled WGS sequence"/>
</dbReference>
<protein>
    <submittedName>
        <fullName evidence="1">Uncharacterized protein</fullName>
    </submittedName>
</protein>
<evidence type="ECO:0000313" key="2">
    <source>
        <dbReference type="Proteomes" id="UP001519460"/>
    </source>
</evidence>
<proteinExistence type="predicted"/>